<keyword evidence="3" id="KW-1185">Reference proteome</keyword>
<evidence type="ECO:0000313" key="2">
    <source>
        <dbReference type="EMBL" id="GIX99034.1"/>
    </source>
</evidence>
<name>A0AAV4PQU1_CAEEX</name>
<accession>A0AAV4PQU1</accession>
<gene>
    <name evidence="2" type="primary">unc80_1</name>
    <name evidence="2" type="ORF">CEXT_481111</name>
</gene>
<dbReference type="EMBL" id="BPLR01004997">
    <property type="protein sequence ID" value="GIX99034.1"/>
    <property type="molecule type" value="Genomic_DNA"/>
</dbReference>
<protein>
    <submittedName>
        <fullName evidence="2">Protein unc-80</fullName>
    </submittedName>
</protein>
<evidence type="ECO:0000259" key="1">
    <source>
        <dbReference type="Pfam" id="PF20262"/>
    </source>
</evidence>
<dbReference type="AlphaFoldDB" id="A0AAV4PQU1"/>
<evidence type="ECO:0000313" key="3">
    <source>
        <dbReference type="Proteomes" id="UP001054945"/>
    </source>
</evidence>
<sequence length="122" mass="13115">MFGAAAPILDMDVQSSYGDASKVQPKAFLSTLTIAGTVHNFRGCITVLLLRHLQNLTTKKETPGGSRTELSMIHNISICMKTLISNCEALARNYTGPQRTTDLRGSSIKICLGGACSLPMSR</sequence>
<comment type="caution">
    <text evidence="2">The sequence shown here is derived from an EMBL/GenBank/DDBJ whole genome shotgun (WGS) entry which is preliminary data.</text>
</comment>
<dbReference type="Pfam" id="PF20262">
    <property type="entry name" value="UNC80_C"/>
    <property type="match status" value="1"/>
</dbReference>
<organism evidence="2 3">
    <name type="scientific">Caerostris extrusa</name>
    <name type="common">Bark spider</name>
    <name type="synonym">Caerostris bankana</name>
    <dbReference type="NCBI Taxonomy" id="172846"/>
    <lineage>
        <taxon>Eukaryota</taxon>
        <taxon>Metazoa</taxon>
        <taxon>Ecdysozoa</taxon>
        <taxon>Arthropoda</taxon>
        <taxon>Chelicerata</taxon>
        <taxon>Arachnida</taxon>
        <taxon>Araneae</taxon>
        <taxon>Araneomorphae</taxon>
        <taxon>Entelegynae</taxon>
        <taxon>Araneoidea</taxon>
        <taxon>Araneidae</taxon>
        <taxon>Caerostris</taxon>
    </lineage>
</organism>
<dbReference type="Proteomes" id="UP001054945">
    <property type="component" value="Unassembled WGS sequence"/>
</dbReference>
<feature type="domain" description="Protein UNC80 C-terminal" evidence="1">
    <location>
        <begin position="48"/>
        <end position="101"/>
    </location>
</feature>
<reference evidence="2 3" key="1">
    <citation type="submission" date="2021-06" db="EMBL/GenBank/DDBJ databases">
        <title>Caerostris extrusa draft genome.</title>
        <authorList>
            <person name="Kono N."/>
            <person name="Arakawa K."/>
        </authorList>
    </citation>
    <scope>NUCLEOTIDE SEQUENCE [LARGE SCALE GENOMIC DNA]</scope>
</reference>
<proteinExistence type="predicted"/>
<dbReference type="InterPro" id="IPR046460">
    <property type="entry name" value="UNC80_C"/>
</dbReference>